<dbReference type="InterPro" id="IPR036388">
    <property type="entry name" value="WH-like_DNA-bd_sf"/>
</dbReference>
<dbReference type="CDD" id="cd00090">
    <property type="entry name" value="HTH_ARSR"/>
    <property type="match status" value="1"/>
</dbReference>
<keyword evidence="2" id="KW-0238">DNA-binding</keyword>
<dbReference type="GO" id="GO:0003677">
    <property type="term" value="F:DNA binding"/>
    <property type="evidence" value="ECO:0007669"/>
    <property type="project" value="UniProtKB-KW"/>
</dbReference>
<dbReference type="SMART" id="SM00418">
    <property type="entry name" value="HTH_ARSR"/>
    <property type="match status" value="1"/>
</dbReference>
<dbReference type="GO" id="GO:0003700">
    <property type="term" value="F:DNA-binding transcription factor activity"/>
    <property type="evidence" value="ECO:0007669"/>
    <property type="project" value="InterPro"/>
</dbReference>
<keyword evidence="1" id="KW-0805">Transcription regulation</keyword>
<proteinExistence type="predicted"/>
<keyword evidence="6" id="KW-1185">Reference proteome</keyword>
<evidence type="ECO:0000313" key="6">
    <source>
        <dbReference type="Proteomes" id="UP000321662"/>
    </source>
</evidence>
<dbReference type="EMBL" id="BJUY01000008">
    <property type="protein sequence ID" value="GEK91263.1"/>
    <property type="molecule type" value="Genomic_DNA"/>
</dbReference>
<gene>
    <name evidence="5" type="primary">czrA</name>
    <name evidence="5" type="ORF">AKA01nite_08850</name>
</gene>
<evidence type="ECO:0000259" key="4">
    <source>
        <dbReference type="PROSITE" id="PS50987"/>
    </source>
</evidence>
<comment type="caution">
    <text evidence="5">The sequence shown here is derived from an EMBL/GenBank/DDBJ whole genome shotgun (WGS) entry which is preliminary data.</text>
</comment>
<dbReference type="InterPro" id="IPR036390">
    <property type="entry name" value="WH_DNA-bd_sf"/>
</dbReference>
<dbReference type="PROSITE" id="PS50987">
    <property type="entry name" value="HTH_ARSR_2"/>
    <property type="match status" value="1"/>
</dbReference>
<dbReference type="SUPFAM" id="SSF46785">
    <property type="entry name" value="Winged helix' DNA-binding domain"/>
    <property type="match status" value="1"/>
</dbReference>
<dbReference type="InterPro" id="IPR001845">
    <property type="entry name" value="HTH_ArsR_DNA-bd_dom"/>
</dbReference>
<reference evidence="5 6" key="1">
    <citation type="submission" date="2019-07" db="EMBL/GenBank/DDBJ databases">
        <title>Whole genome shotgun sequence of Alkalibacterium kapii NBRC 103247.</title>
        <authorList>
            <person name="Hosoyama A."/>
            <person name="Uohara A."/>
            <person name="Ohji S."/>
            <person name="Ichikawa N."/>
        </authorList>
    </citation>
    <scope>NUCLEOTIDE SEQUENCE [LARGE SCALE GENOMIC DNA]</scope>
    <source>
        <strain evidence="5 6">NBRC 103247</strain>
    </source>
</reference>
<sequence length="107" mass="12488">MEKNTQNHTIETEIDTEVLTRVAQTFKILGDPTRIRILKLLSKEELSVNEIVERLDLKQSNVSQQLKSLKNVQLVKYRREGTTAYYTYDDDHVITTLEEMIDHVSHS</sequence>
<dbReference type="PANTHER" id="PTHR43132">
    <property type="entry name" value="ARSENICAL RESISTANCE OPERON REPRESSOR ARSR-RELATED"/>
    <property type="match status" value="1"/>
</dbReference>
<dbReference type="NCBIfam" id="NF033788">
    <property type="entry name" value="HTH_metalloreg"/>
    <property type="match status" value="1"/>
</dbReference>
<evidence type="ECO:0000313" key="5">
    <source>
        <dbReference type="EMBL" id="GEK91263.1"/>
    </source>
</evidence>
<dbReference type="InterPro" id="IPR011991">
    <property type="entry name" value="ArsR-like_HTH"/>
</dbReference>
<dbReference type="Proteomes" id="UP000321662">
    <property type="component" value="Unassembled WGS sequence"/>
</dbReference>
<organism evidence="5 6">
    <name type="scientific">Alkalibacterium kapii</name>
    <dbReference type="NCBI Taxonomy" id="426704"/>
    <lineage>
        <taxon>Bacteria</taxon>
        <taxon>Bacillati</taxon>
        <taxon>Bacillota</taxon>
        <taxon>Bacilli</taxon>
        <taxon>Lactobacillales</taxon>
        <taxon>Carnobacteriaceae</taxon>
        <taxon>Alkalibacterium</taxon>
    </lineage>
</organism>
<evidence type="ECO:0000256" key="1">
    <source>
        <dbReference type="ARBA" id="ARBA00023015"/>
    </source>
</evidence>
<evidence type="ECO:0000256" key="2">
    <source>
        <dbReference type="ARBA" id="ARBA00023125"/>
    </source>
</evidence>
<dbReference type="Pfam" id="PF01022">
    <property type="entry name" value="HTH_5"/>
    <property type="match status" value="1"/>
</dbReference>
<name>A0A511AV86_9LACT</name>
<dbReference type="Gene3D" id="1.10.10.10">
    <property type="entry name" value="Winged helix-like DNA-binding domain superfamily/Winged helix DNA-binding domain"/>
    <property type="match status" value="1"/>
</dbReference>
<keyword evidence="3" id="KW-0804">Transcription</keyword>
<feature type="domain" description="HTH arsR-type" evidence="4">
    <location>
        <begin position="14"/>
        <end position="107"/>
    </location>
</feature>
<dbReference type="PANTHER" id="PTHR43132:SF6">
    <property type="entry name" value="HTH-TYPE TRANSCRIPTIONAL REPRESSOR CZRA"/>
    <property type="match status" value="1"/>
</dbReference>
<accession>A0A511AV86</accession>
<dbReference type="InterPro" id="IPR051011">
    <property type="entry name" value="Metal_resp_trans_reg"/>
</dbReference>
<dbReference type="AlphaFoldDB" id="A0A511AV86"/>
<dbReference type="RefSeq" id="WP_246116985.1">
    <property type="nucleotide sequence ID" value="NZ_BJUY01000008.1"/>
</dbReference>
<evidence type="ECO:0000256" key="3">
    <source>
        <dbReference type="ARBA" id="ARBA00023163"/>
    </source>
</evidence>
<dbReference type="PRINTS" id="PR00778">
    <property type="entry name" value="HTHARSR"/>
</dbReference>
<protein>
    <submittedName>
        <fullName evidence="5">HTH-type transcriptional repressor CzrA</fullName>
    </submittedName>
</protein>